<dbReference type="GO" id="GO:0009897">
    <property type="term" value="C:external side of plasma membrane"/>
    <property type="evidence" value="ECO:0007669"/>
    <property type="project" value="TreeGrafter"/>
</dbReference>
<dbReference type="SUPFAM" id="SSF48726">
    <property type="entry name" value="Immunoglobulin"/>
    <property type="match status" value="1"/>
</dbReference>
<keyword evidence="9" id="KW-1185">Reference proteome</keyword>
<dbReference type="AlphaFoldDB" id="A0A8C5I5K1"/>
<dbReference type="PANTHER" id="PTHR24100:SF0">
    <property type="entry name" value="V-SET DOMAIN-CONTAINING T-CELL ACTIVATION INHIBITOR 1"/>
    <property type="match status" value="1"/>
</dbReference>
<keyword evidence="4" id="KW-1015">Disulfide bond</keyword>
<evidence type="ECO:0000313" key="9">
    <source>
        <dbReference type="Proteomes" id="UP000694680"/>
    </source>
</evidence>
<reference evidence="8" key="3">
    <citation type="submission" date="2025-09" db="UniProtKB">
        <authorList>
            <consortium name="Ensembl"/>
        </authorList>
    </citation>
    <scope>IDENTIFICATION</scope>
</reference>
<evidence type="ECO:0000256" key="3">
    <source>
        <dbReference type="ARBA" id="ARBA00023136"/>
    </source>
</evidence>
<dbReference type="PANTHER" id="PTHR24100">
    <property type="entry name" value="BUTYROPHILIN"/>
    <property type="match status" value="1"/>
</dbReference>
<dbReference type="Gene3D" id="2.60.40.10">
    <property type="entry name" value="Immunoglobulins"/>
    <property type="match status" value="1"/>
</dbReference>
<comment type="subcellular location">
    <subcellularLocation>
        <location evidence="1">Membrane</location>
    </subcellularLocation>
</comment>
<keyword evidence="2" id="KW-0732">Signal</keyword>
<evidence type="ECO:0000259" key="7">
    <source>
        <dbReference type="PROSITE" id="PS50835"/>
    </source>
</evidence>
<dbReference type="GO" id="GO:0001817">
    <property type="term" value="P:regulation of cytokine production"/>
    <property type="evidence" value="ECO:0007669"/>
    <property type="project" value="TreeGrafter"/>
</dbReference>
<dbReference type="Ensembl" id="ENSGWIT00000058142.1">
    <property type="protein sequence ID" value="ENSGWIP00000053932.1"/>
    <property type="gene ID" value="ENSGWIG00000025867.1"/>
</dbReference>
<keyword evidence="3" id="KW-0472">Membrane</keyword>
<dbReference type="GO" id="GO:1903037">
    <property type="term" value="P:regulation of leukocyte cell-cell adhesion"/>
    <property type="evidence" value="ECO:0007669"/>
    <property type="project" value="UniProtKB-ARBA"/>
</dbReference>
<dbReference type="InterPro" id="IPR007110">
    <property type="entry name" value="Ig-like_dom"/>
</dbReference>
<dbReference type="InterPro" id="IPR036179">
    <property type="entry name" value="Ig-like_dom_sf"/>
</dbReference>
<keyword evidence="5" id="KW-0325">Glycoprotein</keyword>
<dbReference type="GO" id="GO:0050863">
    <property type="term" value="P:regulation of T cell activation"/>
    <property type="evidence" value="ECO:0007669"/>
    <property type="project" value="UniProtKB-ARBA"/>
</dbReference>
<keyword evidence="6" id="KW-0393">Immunoglobulin domain</keyword>
<dbReference type="GO" id="GO:0005102">
    <property type="term" value="F:signaling receptor binding"/>
    <property type="evidence" value="ECO:0007669"/>
    <property type="project" value="TreeGrafter"/>
</dbReference>
<evidence type="ECO:0000256" key="6">
    <source>
        <dbReference type="ARBA" id="ARBA00023319"/>
    </source>
</evidence>
<dbReference type="InterPro" id="IPR013783">
    <property type="entry name" value="Ig-like_fold"/>
</dbReference>
<dbReference type="GO" id="GO:0050852">
    <property type="term" value="P:T cell receptor signaling pathway"/>
    <property type="evidence" value="ECO:0007669"/>
    <property type="project" value="TreeGrafter"/>
</dbReference>
<evidence type="ECO:0000256" key="4">
    <source>
        <dbReference type="ARBA" id="ARBA00023157"/>
    </source>
</evidence>
<sequence>MINITWCFLNVKPIANMGEDEILGCYLYAKENSPDQFTQVSVTWERKGVDGLVYNYEDGAPQLQNQASQYKGRVHLFPEELSNGNGSLMLRSVRRSDEGEYVCNIKSAAHSGKISIHLKTTAQTHSLSSVSPTGGTFPEHLTR</sequence>
<evidence type="ECO:0000313" key="8">
    <source>
        <dbReference type="Ensembl" id="ENSGWIP00000053932.1"/>
    </source>
</evidence>
<dbReference type="Pfam" id="PF07686">
    <property type="entry name" value="V-set"/>
    <property type="match status" value="1"/>
</dbReference>
<dbReference type="FunFam" id="2.60.40.10:FF:000142">
    <property type="entry name" value="V-set domain-containing T-cell activation inhibitor 1"/>
    <property type="match status" value="1"/>
</dbReference>
<dbReference type="InterPro" id="IPR013106">
    <property type="entry name" value="Ig_V-set"/>
</dbReference>
<dbReference type="PROSITE" id="PS50835">
    <property type="entry name" value="IG_LIKE"/>
    <property type="match status" value="1"/>
</dbReference>
<feature type="domain" description="Ig-like" evidence="7">
    <location>
        <begin position="18"/>
        <end position="115"/>
    </location>
</feature>
<name>A0A8C5I5K1_GOUWI</name>
<evidence type="ECO:0000256" key="2">
    <source>
        <dbReference type="ARBA" id="ARBA00022729"/>
    </source>
</evidence>
<evidence type="ECO:0000256" key="1">
    <source>
        <dbReference type="ARBA" id="ARBA00004370"/>
    </source>
</evidence>
<reference evidence="8" key="1">
    <citation type="submission" date="2020-06" db="EMBL/GenBank/DDBJ databases">
        <authorList>
            <consortium name="Wellcome Sanger Institute Data Sharing"/>
        </authorList>
    </citation>
    <scope>NUCLEOTIDE SEQUENCE [LARGE SCALE GENOMIC DNA]</scope>
</reference>
<reference evidence="8" key="2">
    <citation type="submission" date="2025-08" db="UniProtKB">
        <authorList>
            <consortium name="Ensembl"/>
        </authorList>
    </citation>
    <scope>IDENTIFICATION</scope>
</reference>
<organism evidence="8 9">
    <name type="scientific">Gouania willdenowi</name>
    <name type="common">Blunt-snouted clingfish</name>
    <name type="synonym">Lepadogaster willdenowi</name>
    <dbReference type="NCBI Taxonomy" id="441366"/>
    <lineage>
        <taxon>Eukaryota</taxon>
        <taxon>Metazoa</taxon>
        <taxon>Chordata</taxon>
        <taxon>Craniata</taxon>
        <taxon>Vertebrata</taxon>
        <taxon>Euteleostomi</taxon>
        <taxon>Actinopterygii</taxon>
        <taxon>Neopterygii</taxon>
        <taxon>Teleostei</taxon>
        <taxon>Neoteleostei</taxon>
        <taxon>Acanthomorphata</taxon>
        <taxon>Ovalentaria</taxon>
        <taxon>Blenniimorphae</taxon>
        <taxon>Blenniiformes</taxon>
        <taxon>Gobiesocoidei</taxon>
        <taxon>Gobiesocidae</taxon>
        <taxon>Gobiesocinae</taxon>
        <taxon>Gouania</taxon>
    </lineage>
</organism>
<protein>
    <recommendedName>
        <fullName evidence="7">Ig-like domain-containing protein</fullName>
    </recommendedName>
</protein>
<accession>A0A8C5I5K1</accession>
<dbReference type="Proteomes" id="UP000694680">
    <property type="component" value="Chromosome 21"/>
</dbReference>
<dbReference type="InterPro" id="IPR050504">
    <property type="entry name" value="IgSF_BTN/MOG"/>
</dbReference>
<evidence type="ECO:0000256" key="5">
    <source>
        <dbReference type="ARBA" id="ARBA00023180"/>
    </source>
</evidence>
<proteinExistence type="predicted"/>